<dbReference type="Proteomes" id="UP000703038">
    <property type="component" value="Unassembled WGS sequence"/>
</dbReference>
<sequence length="448" mass="46823">MTARLQDQDFTYWFLSEAFGWDVVLQLVWRFDDAVPDADVTAMAMGLARGALHRRIVRPSIPVARPGWVRSDRAPAVRLDDERVTPDEVLDWATRDLETVDLDAEEGRCWALRATRTTTGGSALSLTCLHLVADGRAMTAAAVAAVVDAAGVRDDMGCAPTGLAALVGDVGDAARQVAGAAAGVARTAAAVVSDLRSPDSGAARPASVTPRTPAHTRAPRARPSWATVTVPLTEWDAVARRHGGTRNSLFVAVLAGALIATGYADDGLPVKVGIPMSLRRGDDDQRSNATGGVSISLAERVVPGSDLGGVRALCRDAFAALSAGRRPAMIHLQPLLQVLPLSVVTSVVTGGGSGMPDVVASNLGSFDGLLRVGGRTATDVAFRGTAHHVDPAGPQRFGEGVQSWYLETDGAATFAVAGFDETRVGSAQALTAALSAELTGWDVPHEFW</sequence>
<dbReference type="RefSeq" id="WP_204867048.1">
    <property type="nucleotide sequence ID" value="NZ_JAFBBK010000001.1"/>
</dbReference>
<dbReference type="SUPFAM" id="SSF52777">
    <property type="entry name" value="CoA-dependent acyltransferases"/>
    <property type="match status" value="1"/>
</dbReference>
<name>A0ABS2KQN0_9NOCA</name>
<keyword evidence="3" id="KW-1185">Reference proteome</keyword>
<gene>
    <name evidence="2" type="ORF">JOE42_000992</name>
</gene>
<evidence type="ECO:0008006" key="4">
    <source>
        <dbReference type="Google" id="ProtNLM"/>
    </source>
</evidence>
<evidence type="ECO:0000256" key="1">
    <source>
        <dbReference type="SAM" id="MobiDB-lite"/>
    </source>
</evidence>
<feature type="region of interest" description="Disordered" evidence="1">
    <location>
        <begin position="196"/>
        <end position="223"/>
    </location>
</feature>
<organism evidence="2 3">
    <name type="scientific">Rhodococcoides corynebacterioides</name>
    <dbReference type="NCBI Taxonomy" id="53972"/>
    <lineage>
        <taxon>Bacteria</taxon>
        <taxon>Bacillati</taxon>
        <taxon>Actinomycetota</taxon>
        <taxon>Actinomycetes</taxon>
        <taxon>Mycobacteriales</taxon>
        <taxon>Nocardiaceae</taxon>
        <taxon>Rhodococcoides</taxon>
    </lineage>
</organism>
<evidence type="ECO:0000313" key="2">
    <source>
        <dbReference type="EMBL" id="MBM7414259.1"/>
    </source>
</evidence>
<comment type="caution">
    <text evidence="2">The sequence shown here is derived from an EMBL/GenBank/DDBJ whole genome shotgun (WGS) entry which is preliminary data.</text>
</comment>
<evidence type="ECO:0000313" key="3">
    <source>
        <dbReference type="Proteomes" id="UP000703038"/>
    </source>
</evidence>
<proteinExistence type="predicted"/>
<dbReference type="EMBL" id="JAFBBK010000001">
    <property type="protein sequence ID" value="MBM7414259.1"/>
    <property type="molecule type" value="Genomic_DNA"/>
</dbReference>
<reference evidence="2 3" key="1">
    <citation type="submission" date="2021-01" db="EMBL/GenBank/DDBJ databases">
        <title>Genomics of switchgrass bacterial isolates.</title>
        <authorList>
            <person name="Shade A."/>
        </authorList>
    </citation>
    <scope>NUCLEOTIDE SEQUENCE [LARGE SCALE GENOMIC DNA]</scope>
    <source>
        <strain evidence="2 3">PvP111</strain>
    </source>
</reference>
<accession>A0ABS2KQN0</accession>
<protein>
    <recommendedName>
        <fullName evidence="4">Condensation domain-containing protein</fullName>
    </recommendedName>
</protein>